<dbReference type="EMBL" id="NBEY01000055">
    <property type="protein sequence ID" value="OQR24931.1"/>
    <property type="molecule type" value="Genomic_DNA"/>
</dbReference>
<sequence length="186" mass="21428">MEMLLSEKRIEVEGIEEQIKRQKYKDAKEDKLKQLSETFSTILSSFEFPNLYEAYIDTKSYLPYVRGHKYSDLGSLGAVTLITMAYYLSIMICSEVQTGNHLGLLMIDTPRKNLGASSTSTEFRGEKIYESIINYFLQLGEECENDFQLIIVNNGYPSDFPRDYIVKEFSFDGHDGLIDDYNVTDE</sequence>
<reference evidence="1 2" key="1">
    <citation type="submission" date="2017-03" db="EMBL/GenBank/DDBJ databases">
        <title>Phylogenomics and comparative genomics of Lactobacillus salivarius, a mammalian gut commensal.</title>
        <authorList>
            <person name="Harris H.M."/>
        </authorList>
    </citation>
    <scope>NUCLEOTIDE SEQUENCE [LARGE SCALE GENOMIC DNA]</scope>
    <source>
        <strain evidence="1 2">AH4231</strain>
    </source>
</reference>
<evidence type="ECO:0000313" key="2">
    <source>
        <dbReference type="Proteomes" id="UP000192353"/>
    </source>
</evidence>
<accession>A0A1V9SZ08</accession>
<name>A0A1V9SZ08_9LACO</name>
<protein>
    <submittedName>
        <fullName evidence="1">Uncharacterized protein</fullName>
    </submittedName>
</protein>
<dbReference type="AlphaFoldDB" id="A0A1V9SZ08"/>
<organism evidence="1 2">
    <name type="scientific">Ligilactobacillus salivarius</name>
    <dbReference type="NCBI Taxonomy" id="1624"/>
    <lineage>
        <taxon>Bacteria</taxon>
        <taxon>Bacillati</taxon>
        <taxon>Bacillota</taxon>
        <taxon>Bacilli</taxon>
        <taxon>Lactobacillales</taxon>
        <taxon>Lactobacillaceae</taxon>
        <taxon>Ligilactobacillus</taxon>
    </lineage>
</organism>
<dbReference type="Proteomes" id="UP000192353">
    <property type="component" value="Unassembled WGS sequence"/>
</dbReference>
<gene>
    <name evidence="1" type="ORF">B6U37_07330</name>
</gene>
<comment type="caution">
    <text evidence="1">The sequence shown here is derived from an EMBL/GenBank/DDBJ whole genome shotgun (WGS) entry which is preliminary data.</text>
</comment>
<proteinExistence type="predicted"/>
<evidence type="ECO:0000313" key="1">
    <source>
        <dbReference type="EMBL" id="OQR24931.1"/>
    </source>
</evidence>